<feature type="compositionally biased region" description="Low complexity" evidence="1">
    <location>
        <begin position="180"/>
        <end position="198"/>
    </location>
</feature>
<sequence>MPTEAKFLGYRPFPPVMNLYGNSSGGVMGALTTYKLCGTDKDDFLYVVEVHHGFTPRGPLNFRPGFYLRNGTGTEAPILAAAGDEEREPLLMSTFSVKSLIMVPPPLDEDDVEFNLNPRDLVTEIMYATKTSDGVSFRFSVEVGPKMKVREEFEWRKTVPRKGETNGSQHARYILVRLPPSSVSSPSSTPASSSLSPPAQEESDILADLTFRNAMSLNHIFTLELKGAACSGVMGDRWTLTVVTTALRLYWLRIYGKTNKAVVGIGQKLRGK</sequence>
<proteinExistence type="predicted"/>
<evidence type="ECO:0000313" key="3">
    <source>
        <dbReference type="Proteomes" id="UP001281003"/>
    </source>
</evidence>
<comment type="caution">
    <text evidence="2">The sequence shown here is derived from an EMBL/GenBank/DDBJ whole genome shotgun (WGS) entry which is preliminary data.</text>
</comment>
<dbReference type="Proteomes" id="UP001281003">
    <property type="component" value="Unassembled WGS sequence"/>
</dbReference>
<keyword evidence="3" id="KW-1185">Reference proteome</keyword>
<dbReference type="AlphaFoldDB" id="A0AAE0PLU0"/>
<evidence type="ECO:0000313" key="2">
    <source>
        <dbReference type="EMBL" id="KAK3402303.1"/>
    </source>
</evidence>
<accession>A0AAE0PLU0</accession>
<evidence type="ECO:0000256" key="1">
    <source>
        <dbReference type="SAM" id="MobiDB-lite"/>
    </source>
</evidence>
<name>A0AAE0PLU0_SORBR</name>
<feature type="region of interest" description="Disordered" evidence="1">
    <location>
        <begin position="180"/>
        <end position="199"/>
    </location>
</feature>
<organism evidence="2 3">
    <name type="scientific">Sordaria brevicollis</name>
    <dbReference type="NCBI Taxonomy" id="83679"/>
    <lineage>
        <taxon>Eukaryota</taxon>
        <taxon>Fungi</taxon>
        <taxon>Dikarya</taxon>
        <taxon>Ascomycota</taxon>
        <taxon>Pezizomycotina</taxon>
        <taxon>Sordariomycetes</taxon>
        <taxon>Sordariomycetidae</taxon>
        <taxon>Sordariales</taxon>
        <taxon>Sordariaceae</taxon>
        <taxon>Sordaria</taxon>
    </lineage>
</organism>
<reference evidence="2" key="1">
    <citation type="journal article" date="2023" name="Mol. Phylogenet. Evol.">
        <title>Genome-scale phylogeny and comparative genomics of the fungal order Sordariales.</title>
        <authorList>
            <person name="Hensen N."/>
            <person name="Bonometti L."/>
            <person name="Westerberg I."/>
            <person name="Brannstrom I.O."/>
            <person name="Guillou S."/>
            <person name="Cros-Aarteil S."/>
            <person name="Calhoun S."/>
            <person name="Haridas S."/>
            <person name="Kuo A."/>
            <person name="Mondo S."/>
            <person name="Pangilinan J."/>
            <person name="Riley R."/>
            <person name="LaButti K."/>
            <person name="Andreopoulos B."/>
            <person name="Lipzen A."/>
            <person name="Chen C."/>
            <person name="Yan M."/>
            <person name="Daum C."/>
            <person name="Ng V."/>
            <person name="Clum A."/>
            <person name="Steindorff A."/>
            <person name="Ohm R.A."/>
            <person name="Martin F."/>
            <person name="Silar P."/>
            <person name="Natvig D.O."/>
            <person name="Lalanne C."/>
            <person name="Gautier V."/>
            <person name="Ament-Velasquez S.L."/>
            <person name="Kruys A."/>
            <person name="Hutchinson M.I."/>
            <person name="Powell A.J."/>
            <person name="Barry K."/>
            <person name="Miller A.N."/>
            <person name="Grigoriev I.V."/>
            <person name="Debuchy R."/>
            <person name="Gladieux P."/>
            <person name="Hiltunen Thoren M."/>
            <person name="Johannesson H."/>
        </authorList>
    </citation>
    <scope>NUCLEOTIDE SEQUENCE</scope>
    <source>
        <strain evidence="2">FGSC 1904</strain>
    </source>
</reference>
<reference evidence="2" key="2">
    <citation type="submission" date="2023-07" db="EMBL/GenBank/DDBJ databases">
        <authorList>
            <consortium name="Lawrence Berkeley National Laboratory"/>
            <person name="Haridas S."/>
            <person name="Hensen N."/>
            <person name="Bonometti L."/>
            <person name="Westerberg I."/>
            <person name="Brannstrom I.O."/>
            <person name="Guillou S."/>
            <person name="Cros-Aarteil S."/>
            <person name="Calhoun S."/>
            <person name="Kuo A."/>
            <person name="Mondo S."/>
            <person name="Pangilinan J."/>
            <person name="Riley R."/>
            <person name="LaButti K."/>
            <person name="Andreopoulos B."/>
            <person name="Lipzen A."/>
            <person name="Chen C."/>
            <person name="Yanf M."/>
            <person name="Daum C."/>
            <person name="Ng V."/>
            <person name="Clum A."/>
            <person name="Steindorff A."/>
            <person name="Ohm R."/>
            <person name="Martin F."/>
            <person name="Silar P."/>
            <person name="Natvig D."/>
            <person name="Lalanne C."/>
            <person name="Gautier V."/>
            <person name="Ament-velasquez S.L."/>
            <person name="Kruys A."/>
            <person name="Hutchinson M.I."/>
            <person name="Powell A.J."/>
            <person name="Barry K."/>
            <person name="Miller A.N."/>
            <person name="Grigoriev I.V."/>
            <person name="Debuchy R."/>
            <person name="Gladieux P."/>
            <person name="Thoren M.H."/>
            <person name="Johannesson H."/>
        </authorList>
    </citation>
    <scope>NUCLEOTIDE SEQUENCE</scope>
    <source>
        <strain evidence="2">FGSC 1904</strain>
    </source>
</reference>
<dbReference type="EMBL" id="JAUTDP010000002">
    <property type="protein sequence ID" value="KAK3402303.1"/>
    <property type="molecule type" value="Genomic_DNA"/>
</dbReference>
<gene>
    <name evidence="2" type="ORF">B0T20DRAFT_346934</name>
</gene>
<protein>
    <submittedName>
        <fullName evidence="2">Uncharacterized protein</fullName>
    </submittedName>
</protein>